<accession>A0A931EYN1</accession>
<evidence type="ECO:0000313" key="3">
    <source>
        <dbReference type="Proteomes" id="UP000605361"/>
    </source>
</evidence>
<evidence type="ECO:0000313" key="2">
    <source>
        <dbReference type="EMBL" id="MBF8187490.1"/>
    </source>
</evidence>
<evidence type="ECO:0000256" key="1">
    <source>
        <dbReference type="SAM" id="MobiDB-lite"/>
    </source>
</evidence>
<dbReference type="Proteomes" id="UP000605361">
    <property type="component" value="Unassembled WGS sequence"/>
</dbReference>
<organism evidence="2 3">
    <name type="scientific">Nonomuraea cypriaca</name>
    <dbReference type="NCBI Taxonomy" id="1187855"/>
    <lineage>
        <taxon>Bacteria</taxon>
        <taxon>Bacillati</taxon>
        <taxon>Actinomycetota</taxon>
        <taxon>Actinomycetes</taxon>
        <taxon>Streptosporangiales</taxon>
        <taxon>Streptosporangiaceae</taxon>
        <taxon>Nonomuraea</taxon>
    </lineage>
</organism>
<gene>
    <name evidence="2" type="ORF">ITP53_17460</name>
</gene>
<proteinExistence type="predicted"/>
<sequence length="79" mass="8765">MSHSQHEHDHDDHGEQAHSHPFVASDLSDAQMGQGEWPAVVILPRDAERDLAPVPMGRAPPRNHRGRAALTQTLEVCRC</sequence>
<dbReference type="AlphaFoldDB" id="A0A931EYN1"/>
<dbReference type="EMBL" id="JADOGI010000046">
    <property type="protein sequence ID" value="MBF8187490.1"/>
    <property type="molecule type" value="Genomic_DNA"/>
</dbReference>
<comment type="caution">
    <text evidence="2">The sequence shown here is derived from an EMBL/GenBank/DDBJ whole genome shotgun (WGS) entry which is preliminary data.</text>
</comment>
<name>A0A931EYN1_9ACTN</name>
<dbReference type="RefSeq" id="WP_195896452.1">
    <property type="nucleotide sequence ID" value="NZ_JADOGI010000046.1"/>
</dbReference>
<keyword evidence="3" id="KW-1185">Reference proteome</keyword>
<feature type="compositionally biased region" description="Basic and acidic residues" evidence="1">
    <location>
        <begin position="1"/>
        <end position="18"/>
    </location>
</feature>
<feature type="region of interest" description="Disordered" evidence="1">
    <location>
        <begin position="1"/>
        <end position="31"/>
    </location>
</feature>
<reference evidence="2" key="1">
    <citation type="submission" date="2020-11" db="EMBL/GenBank/DDBJ databases">
        <title>Whole-genome analyses of Nonomuraea sp. K274.</title>
        <authorList>
            <person name="Veyisoglu A."/>
        </authorList>
    </citation>
    <scope>NUCLEOTIDE SEQUENCE</scope>
    <source>
        <strain evidence="2">K274</strain>
    </source>
</reference>
<protein>
    <submittedName>
        <fullName evidence="2">Uncharacterized protein</fullName>
    </submittedName>
</protein>